<dbReference type="Gene3D" id="2.80.10.50">
    <property type="match status" value="2"/>
</dbReference>
<feature type="domain" description="Ricin B lectin" evidence="1">
    <location>
        <begin position="252"/>
        <end position="409"/>
    </location>
</feature>
<protein>
    <submittedName>
        <fullName evidence="2">RICIN domain-containing protein</fullName>
    </submittedName>
</protein>
<accession>A0ABY4R1A2</accession>
<organism evidence="2 3">
    <name type="scientific">Jatrophihabitans telluris</name>
    <dbReference type="NCBI Taxonomy" id="2038343"/>
    <lineage>
        <taxon>Bacteria</taxon>
        <taxon>Bacillati</taxon>
        <taxon>Actinomycetota</taxon>
        <taxon>Actinomycetes</taxon>
        <taxon>Jatrophihabitantales</taxon>
        <taxon>Jatrophihabitantaceae</taxon>
        <taxon>Jatrophihabitans</taxon>
    </lineage>
</organism>
<evidence type="ECO:0000313" key="3">
    <source>
        <dbReference type="Proteomes" id="UP001056336"/>
    </source>
</evidence>
<dbReference type="Proteomes" id="UP001056336">
    <property type="component" value="Chromosome"/>
</dbReference>
<evidence type="ECO:0000259" key="1">
    <source>
        <dbReference type="SMART" id="SM00458"/>
    </source>
</evidence>
<dbReference type="SMART" id="SM00458">
    <property type="entry name" value="RICIN"/>
    <property type="match status" value="1"/>
</dbReference>
<keyword evidence="3" id="KW-1185">Reference proteome</keyword>
<name>A0ABY4R1A2_9ACTN</name>
<evidence type="ECO:0000313" key="2">
    <source>
        <dbReference type="EMBL" id="UQX89543.1"/>
    </source>
</evidence>
<dbReference type="RefSeq" id="WP_249773439.1">
    <property type="nucleotide sequence ID" value="NZ_CP097332.1"/>
</dbReference>
<dbReference type="InterPro" id="IPR000772">
    <property type="entry name" value="Ricin_B_lectin"/>
</dbReference>
<gene>
    <name evidence="2" type="ORF">M6D93_05920</name>
</gene>
<dbReference type="SUPFAM" id="SSF50370">
    <property type="entry name" value="Ricin B-like lectins"/>
    <property type="match status" value="2"/>
</dbReference>
<reference evidence="2" key="2">
    <citation type="submission" date="2022-05" db="EMBL/GenBank/DDBJ databases">
        <authorList>
            <person name="Kim J.-S."/>
            <person name="Lee K."/>
            <person name="Suh M."/>
            <person name="Eom M."/>
            <person name="Kim J.-S."/>
            <person name="Kim D.-S."/>
            <person name="Ko S.-H."/>
            <person name="Shin Y."/>
            <person name="Lee J.-S."/>
        </authorList>
    </citation>
    <scope>NUCLEOTIDE SEQUENCE</scope>
    <source>
        <strain evidence="2">N237</strain>
    </source>
</reference>
<dbReference type="EMBL" id="CP097332">
    <property type="protein sequence ID" value="UQX89543.1"/>
    <property type="molecule type" value="Genomic_DNA"/>
</dbReference>
<reference evidence="2" key="1">
    <citation type="journal article" date="2018" name="Int. J. Syst. Evol. Microbiol.">
        <title>Jatrophihabitans telluris sp. nov., isolated from sediment soil of lava forest wetlands and the emended description of the genus Jatrophihabitans.</title>
        <authorList>
            <person name="Lee K.C."/>
            <person name="Suh M.K."/>
            <person name="Eom M.K."/>
            <person name="Kim K.K."/>
            <person name="Kim J.S."/>
            <person name="Kim D.S."/>
            <person name="Ko S.H."/>
            <person name="Shin Y.K."/>
            <person name="Lee J.S."/>
        </authorList>
    </citation>
    <scope>NUCLEOTIDE SEQUENCE</scope>
    <source>
        <strain evidence="2">N237</strain>
    </source>
</reference>
<proteinExistence type="predicted"/>
<dbReference type="InterPro" id="IPR035992">
    <property type="entry name" value="Ricin_B-like_lectins"/>
</dbReference>
<dbReference type="PROSITE" id="PS50231">
    <property type="entry name" value="RICIN_B_LECTIN"/>
    <property type="match status" value="2"/>
</dbReference>
<sequence length="533" mass="55042">MSPRSPRVSPRAVFSLFRQGDDSERGSLPMVMLVMVVGALLSGLLVPVALAQDRNTTFAASRVRALDAAQAGIDIAVGRIRAAQSSSNSSIGDSTKLPCGTISGSLSGNSTATYAVTISYYPSGKDPVVNPTATPMVCVAGYGTYDVASGTLTPKYALLTSAGKDGVAANGKSSGRTIVSTYVFQTSNTNIPGGVIRIYPAAGATVAYCMDAGSAAPAAGQSVSLQVCSTTTPPVAQQVFAYRNDLTIQLLSSVTSTYPNGLCLDAPSATAGASLVLNACAVLGSPGYTQMWSSDDSAHLRGSLADKSNTSNVCIHAAGQSAGQVVTIATCAGSVTDQYQTWVPSPSAGTGQSGAGNQQLVNFQQFSRCLDVTNQTTAASGGGSFLIIYSCKQNPNPTKIAGNQRWVSAPSLSSALKPTVGEWITQLNATYCMTSPLSLGGYVSVQPCATTSTSRTTWTTYQTKDSSGNDLSYADLYTVKDSNNMCLGLSPNSDVYNGAYYKAIVTTCDGSTSQKWNANPAISSSALQNTREQ</sequence>